<dbReference type="NCBIfam" id="TIGR03083">
    <property type="entry name" value="maleylpyruvate isomerase family mycothiol-dependent enzyme"/>
    <property type="match status" value="1"/>
</dbReference>
<evidence type="ECO:0000259" key="1">
    <source>
        <dbReference type="Pfam" id="PF11716"/>
    </source>
</evidence>
<gene>
    <name evidence="2" type="ORF">Pta02_36770</name>
</gene>
<dbReference type="Pfam" id="PF11716">
    <property type="entry name" value="MDMPI_N"/>
    <property type="match status" value="1"/>
</dbReference>
<dbReference type="Proteomes" id="UP000634476">
    <property type="component" value="Unassembled WGS sequence"/>
</dbReference>
<dbReference type="SUPFAM" id="SSF109854">
    <property type="entry name" value="DinB/YfiT-like putative metalloenzymes"/>
    <property type="match status" value="1"/>
</dbReference>
<dbReference type="AlphaFoldDB" id="A0A8J3T635"/>
<dbReference type="InterPro" id="IPR024344">
    <property type="entry name" value="MDMPI_metal-binding"/>
</dbReference>
<protein>
    <recommendedName>
        <fullName evidence="1">Mycothiol-dependent maleylpyruvate isomerase metal-binding domain-containing protein</fullName>
    </recommendedName>
</protein>
<feature type="domain" description="Mycothiol-dependent maleylpyruvate isomerase metal-binding" evidence="1">
    <location>
        <begin position="19"/>
        <end position="163"/>
    </location>
</feature>
<dbReference type="GO" id="GO:0046872">
    <property type="term" value="F:metal ion binding"/>
    <property type="evidence" value="ECO:0007669"/>
    <property type="project" value="InterPro"/>
</dbReference>
<dbReference type="EMBL" id="BOOK01000027">
    <property type="protein sequence ID" value="GII01669.1"/>
    <property type="molecule type" value="Genomic_DNA"/>
</dbReference>
<keyword evidence="3" id="KW-1185">Reference proteome</keyword>
<evidence type="ECO:0000313" key="2">
    <source>
        <dbReference type="EMBL" id="GII01669.1"/>
    </source>
</evidence>
<dbReference type="InterPro" id="IPR017517">
    <property type="entry name" value="Maleyloyr_isom"/>
</dbReference>
<name>A0A8J3T635_9ACTN</name>
<proteinExistence type="predicted"/>
<evidence type="ECO:0000313" key="3">
    <source>
        <dbReference type="Proteomes" id="UP000634476"/>
    </source>
</evidence>
<sequence length="245" mass="26981">MTITQIPRIEHRQAAALSAAENDRFVDLVRSLEPGDWSEPTDCPAWDVRALVGHVLGMMELTCSVREFSHVGRAGSKAAAGRPVIDGMTEVQVAERAHLTHGELVDRLTAAAPRASRARRRLPAPLRRIAMSQEFDGAREKWRLGYLFDVILTRDTWMHRVDVSRATGREMVLTAEHDGRIVADVVEEWARRHGRPYVLTLHGPAGGDFSGGDGGEEISLDAVEFCRILSGRGTGTGLLGRQVPF</sequence>
<reference evidence="2" key="1">
    <citation type="submission" date="2021-01" db="EMBL/GenBank/DDBJ databases">
        <title>Whole genome shotgun sequence of Planobispora takensis NBRC 109077.</title>
        <authorList>
            <person name="Komaki H."/>
            <person name="Tamura T."/>
        </authorList>
    </citation>
    <scope>NUCLEOTIDE SEQUENCE</scope>
    <source>
        <strain evidence="2">NBRC 109077</strain>
    </source>
</reference>
<dbReference type="InterPro" id="IPR034660">
    <property type="entry name" value="DinB/YfiT-like"/>
</dbReference>
<dbReference type="Gene3D" id="1.20.120.450">
    <property type="entry name" value="dinb family like domain"/>
    <property type="match status" value="1"/>
</dbReference>
<dbReference type="RefSeq" id="WP_203876046.1">
    <property type="nucleotide sequence ID" value="NZ_BOOK01000027.1"/>
</dbReference>
<accession>A0A8J3T635</accession>
<organism evidence="2 3">
    <name type="scientific">Planobispora takensis</name>
    <dbReference type="NCBI Taxonomy" id="1367882"/>
    <lineage>
        <taxon>Bacteria</taxon>
        <taxon>Bacillati</taxon>
        <taxon>Actinomycetota</taxon>
        <taxon>Actinomycetes</taxon>
        <taxon>Streptosporangiales</taxon>
        <taxon>Streptosporangiaceae</taxon>
        <taxon>Planobispora</taxon>
    </lineage>
</organism>
<comment type="caution">
    <text evidence="2">The sequence shown here is derived from an EMBL/GenBank/DDBJ whole genome shotgun (WGS) entry which is preliminary data.</text>
</comment>